<evidence type="ECO:0000313" key="3">
    <source>
        <dbReference type="Proteomes" id="UP001296993"/>
    </source>
</evidence>
<feature type="region of interest" description="Disordered" evidence="1">
    <location>
        <begin position="63"/>
        <end position="82"/>
    </location>
</feature>
<organism evidence="2 3">
    <name type="scientific">Paeniglutamicibacter kerguelensis</name>
    <dbReference type="NCBI Taxonomy" id="254788"/>
    <lineage>
        <taxon>Bacteria</taxon>
        <taxon>Bacillati</taxon>
        <taxon>Actinomycetota</taxon>
        <taxon>Actinomycetes</taxon>
        <taxon>Micrococcales</taxon>
        <taxon>Micrococcaceae</taxon>
        <taxon>Paeniglutamicibacter</taxon>
    </lineage>
</organism>
<keyword evidence="3" id="KW-1185">Reference proteome</keyword>
<proteinExistence type="predicted"/>
<evidence type="ECO:0000256" key="1">
    <source>
        <dbReference type="SAM" id="MobiDB-lite"/>
    </source>
</evidence>
<reference evidence="2 3" key="1">
    <citation type="submission" date="2021-03" db="EMBL/GenBank/DDBJ databases">
        <title>Sequencing the genomes of 1000 actinobacteria strains.</title>
        <authorList>
            <person name="Klenk H.-P."/>
        </authorList>
    </citation>
    <scope>NUCLEOTIDE SEQUENCE [LARGE SCALE GENOMIC DNA]</scope>
    <source>
        <strain evidence="2 3">DSM 15797</strain>
    </source>
</reference>
<dbReference type="RefSeq" id="WP_209996132.1">
    <property type="nucleotide sequence ID" value="NZ_BAAAJY010000015.1"/>
</dbReference>
<dbReference type="EMBL" id="JAGIOF010000001">
    <property type="protein sequence ID" value="MBP2385326.1"/>
    <property type="molecule type" value="Genomic_DNA"/>
</dbReference>
<gene>
    <name evidence="2" type="ORF">JOF47_000837</name>
</gene>
<feature type="compositionally biased region" description="Low complexity" evidence="1">
    <location>
        <begin position="63"/>
        <end position="81"/>
    </location>
</feature>
<protein>
    <submittedName>
        <fullName evidence="2">Uncharacterized protein</fullName>
    </submittedName>
</protein>
<dbReference type="Proteomes" id="UP001296993">
    <property type="component" value="Unassembled WGS sequence"/>
</dbReference>
<feature type="compositionally biased region" description="Low complexity" evidence="1">
    <location>
        <begin position="47"/>
        <end position="58"/>
    </location>
</feature>
<accession>A0ABS4XA33</accession>
<evidence type="ECO:0000313" key="2">
    <source>
        <dbReference type="EMBL" id="MBP2385326.1"/>
    </source>
</evidence>
<sequence length="238" mass="23903">MPGSSAGFFARLFRKRGAASGEAVTSAREATETDPSAGPNVASAGKPQPGAPAGLHAAATPAEFPSGEAGERAGAPPAASGGAPGNVTVVALEPHAGLATLCAALEYRLDGHNLQVRGAGPGLMRAAFDGMLTDADVLVLLAPATAATTGTFQEKLDWLVANDSAGLVDRTVFVVNYGADDDGGGALELPASLARPVVVLPFDGALSLPAQQQRAPRRAARHALDQLVAEVATIRAGR</sequence>
<name>A0ABS4XA33_9MICC</name>
<comment type="caution">
    <text evidence="2">The sequence shown here is derived from an EMBL/GenBank/DDBJ whole genome shotgun (WGS) entry which is preliminary data.</text>
</comment>
<feature type="region of interest" description="Disordered" evidence="1">
    <location>
        <begin position="17"/>
        <end position="58"/>
    </location>
</feature>